<keyword evidence="4 11" id="KW-0808">Transferase</keyword>
<reference evidence="15 17" key="1">
    <citation type="submission" date="2020-01" db="EMBL/GenBank/DDBJ databases">
        <authorList>
            <consortium name="DOE Joint Genome Institute"/>
            <person name="Haridas S."/>
            <person name="Albert R."/>
            <person name="Binder M."/>
            <person name="Bloem J."/>
            <person name="Labutti K."/>
            <person name="Salamov A."/>
            <person name="Andreopoulos B."/>
            <person name="Baker S.E."/>
            <person name="Barry K."/>
            <person name="Bills G."/>
            <person name="Bluhm B.H."/>
            <person name="Cannon C."/>
            <person name="Castanera R."/>
            <person name="Culley D.E."/>
            <person name="Daum C."/>
            <person name="Ezra D."/>
            <person name="Gonzalez J.B."/>
            <person name="Henrissat B."/>
            <person name="Kuo A."/>
            <person name="Liang C."/>
            <person name="Lipzen A."/>
            <person name="Lutzoni F."/>
            <person name="Magnuson J."/>
            <person name="Mondo S."/>
            <person name="Nolan M."/>
            <person name="Ohm R."/>
            <person name="Pangilinan J."/>
            <person name="Park H.-J."/>
            <person name="Ramirez L."/>
            <person name="Alfaro M."/>
            <person name="Sun H."/>
            <person name="Tritt A."/>
            <person name="Yoshinaga Y."/>
            <person name="Zwiers L.-H."/>
            <person name="Turgeon B.G."/>
            <person name="Goodwin S.B."/>
            <person name="Spatafora J.W."/>
            <person name="Crous P.W."/>
            <person name="Grigoriev I.V."/>
        </authorList>
    </citation>
    <scope>NUCLEOTIDE SEQUENCE</scope>
    <source>
        <strain evidence="15 17">CBS 781.70</strain>
    </source>
</reference>
<evidence type="ECO:0000256" key="6">
    <source>
        <dbReference type="ARBA" id="ARBA00022824"/>
    </source>
</evidence>
<dbReference type="AlphaFoldDB" id="A0A6G1FSR9"/>
<keyword evidence="16" id="KW-1185">Reference proteome</keyword>
<feature type="active site" evidence="12">
    <location>
        <position position="423"/>
    </location>
</feature>
<feature type="transmembrane region" description="Helical" evidence="14">
    <location>
        <begin position="441"/>
        <end position="457"/>
    </location>
</feature>
<dbReference type="PIRSF" id="PIRSF000439">
    <property type="entry name" value="Oat_ACAT_DAG_ARE"/>
    <property type="match status" value="1"/>
</dbReference>
<organism evidence="15">
    <name type="scientific">Eremomyces bilateralis CBS 781.70</name>
    <dbReference type="NCBI Taxonomy" id="1392243"/>
    <lineage>
        <taxon>Eukaryota</taxon>
        <taxon>Fungi</taxon>
        <taxon>Dikarya</taxon>
        <taxon>Ascomycota</taxon>
        <taxon>Pezizomycotina</taxon>
        <taxon>Dothideomycetes</taxon>
        <taxon>Dothideomycetes incertae sedis</taxon>
        <taxon>Eremomycetales</taxon>
        <taxon>Eremomycetaceae</taxon>
        <taxon>Eremomyces</taxon>
    </lineage>
</organism>
<comment type="pathway">
    <text evidence="2">Lipid metabolism.</text>
</comment>
<proteinExistence type="inferred from homology"/>
<comment type="function">
    <text evidence="10">Sterol O-acyltransferase that catalyzes the formation of stery esters.</text>
</comment>
<dbReference type="InterPro" id="IPR004299">
    <property type="entry name" value="MBOAT_fam"/>
</dbReference>
<dbReference type="GO" id="GO:0005789">
    <property type="term" value="C:endoplasmic reticulum membrane"/>
    <property type="evidence" value="ECO:0007669"/>
    <property type="project" value="UniProtKB-SubCell"/>
</dbReference>
<keyword evidence="8 11" id="KW-0472">Membrane</keyword>
<feature type="transmembrane region" description="Helical" evidence="14">
    <location>
        <begin position="173"/>
        <end position="197"/>
    </location>
</feature>
<dbReference type="InterPro" id="IPR014371">
    <property type="entry name" value="Oat_ACAT_DAG_ARE"/>
</dbReference>
<evidence type="ECO:0000256" key="14">
    <source>
        <dbReference type="SAM" id="Phobius"/>
    </source>
</evidence>
<comment type="subcellular location">
    <subcellularLocation>
        <location evidence="1 11">Endoplasmic reticulum membrane</location>
        <topology evidence="1 11">Multi-pass membrane protein</topology>
    </subcellularLocation>
</comment>
<dbReference type="OrthoDB" id="10039049at2759"/>
<keyword evidence="7 14" id="KW-1133">Transmembrane helix</keyword>
<evidence type="ECO:0000256" key="3">
    <source>
        <dbReference type="ARBA" id="ARBA00009010"/>
    </source>
</evidence>
<feature type="region of interest" description="Disordered" evidence="13">
    <location>
        <begin position="1"/>
        <end position="41"/>
    </location>
</feature>
<evidence type="ECO:0000256" key="12">
    <source>
        <dbReference type="PIRSR" id="PIRSR000439-1"/>
    </source>
</evidence>
<evidence type="ECO:0000256" key="7">
    <source>
        <dbReference type="ARBA" id="ARBA00022989"/>
    </source>
</evidence>
<feature type="transmembrane region" description="Helical" evidence="14">
    <location>
        <begin position="337"/>
        <end position="358"/>
    </location>
</feature>
<evidence type="ECO:0000256" key="9">
    <source>
        <dbReference type="ARBA" id="ARBA00023315"/>
    </source>
</evidence>
<evidence type="ECO:0000313" key="17">
    <source>
        <dbReference type="RefSeq" id="XP_033530434.1"/>
    </source>
</evidence>
<evidence type="ECO:0000256" key="1">
    <source>
        <dbReference type="ARBA" id="ARBA00004477"/>
    </source>
</evidence>
<keyword evidence="6 11" id="KW-0256">Endoplasmic reticulum</keyword>
<dbReference type="EMBL" id="ML975179">
    <property type="protein sequence ID" value="KAF1808803.1"/>
    <property type="molecule type" value="Genomic_DNA"/>
</dbReference>
<gene>
    <name evidence="15 17" type="ORF">P152DRAFT_452604</name>
</gene>
<evidence type="ECO:0000256" key="8">
    <source>
        <dbReference type="ARBA" id="ARBA00023136"/>
    </source>
</evidence>
<dbReference type="PANTHER" id="PTHR10408">
    <property type="entry name" value="STEROL O-ACYLTRANSFERASE"/>
    <property type="match status" value="1"/>
</dbReference>
<dbReference type="RefSeq" id="XP_033530434.1">
    <property type="nucleotide sequence ID" value="XM_033678306.1"/>
</dbReference>
<feature type="transmembrane region" description="Helical" evidence="14">
    <location>
        <begin position="76"/>
        <end position="95"/>
    </location>
</feature>
<feature type="transmembrane region" description="Helical" evidence="14">
    <location>
        <begin position="469"/>
        <end position="492"/>
    </location>
</feature>
<reference evidence="17" key="2">
    <citation type="submission" date="2020-04" db="EMBL/GenBank/DDBJ databases">
        <authorList>
            <consortium name="NCBI Genome Project"/>
        </authorList>
    </citation>
    <scope>NUCLEOTIDE SEQUENCE</scope>
    <source>
        <strain evidence="17">CBS 781.70</strain>
    </source>
</reference>
<comment type="similarity">
    <text evidence="3 11">Belongs to the membrane-bound acyltransferase family. Sterol o-acyltransferase subfamily.</text>
</comment>
<accession>A0A6G1FSR9</accession>
<name>A0A6G1FSR9_9PEZI</name>
<dbReference type="GeneID" id="54418876"/>
<sequence length="506" mass="57343">MATVTGTSTAYSTDMDSASGSNIIHRRAKSPNGTVNEAGKKSINRRTQRYKHVFPVHASSRTSCLSPGAENPPNFFGFRNLMVLMLIVSNLRLILENFRKYGVLVCLTCSEYRRQDISYGLILWLSVPIHLFIALLIELVAAQNALGVLKRKSNGNGGTKQAEQIRRRFRWTWYYIAWAHGINATLNLVVTSTIVYYRIHSPGIGMLCELHAIIVWLKACSYAFTNRDLRHAMLTTAPPDSIPELYRDSTYPNNITLQNLTYFWWAPTLVYQPVYPRTTHIRWLFVAKRVAEALGLVIVIWFASAQYAAPLLKNSLEKVFTLDIISIFERVMKLSTISLFCWLAGFYAGFQSALNALAEVMRFGDREFYSDWWNVTSIRTYWTSWNKPVYQFMKRHIYSPLVGRGVPPSVAQLLVFIFSGILHELLVGIPTHNIIDNPTGVAFFGMMGQIPLILLTDPLQKMEGRAPKVAGNVIFWISFCLIGQPLAAILYFSAWQAKYGGQAKLL</sequence>
<evidence type="ECO:0000313" key="15">
    <source>
        <dbReference type="EMBL" id="KAF1808803.1"/>
    </source>
</evidence>
<dbReference type="Proteomes" id="UP000504638">
    <property type="component" value="Unplaced"/>
</dbReference>
<dbReference type="Pfam" id="PF03062">
    <property type="entry name" value="MBOAT"/>
    <property type="match status" value="1"/>
</dbReference>
<protein>
    <recommendedName>
        <fullName evidence="11">O-acyltransferase</fullName>
    </recommendedName>
</protein>
<dbReference type="GO" id="GO:0004144">
    <property type="term" value="F:diacylglycerol O-acyltransferase activity"/>
    <property type="evidence" value="ECO:0007669"/>
    <property type="project" value="TreeGrafter"/>
</dbReference>
<keyword evidence="5 14" id="KW-0812">Transmembrane</keyword>
<feature type="transmembrane region" description="Helical" evidence="14">
    <location>
        <begin position="121"/>
        <end position="142"/>
    </location>
</feature>
<dbReference type="GO" id="GO:0019432">
    <property type="term" value="P:triglyceride biosynthetic process"/>
    <property type="evidence" value="ECO:0007669"/>
    <property type="project" value="TreeGrafter"/>
</dbReference>
<evidence type="ECO:0000256" key="4">
    <source>
        <dbReference type="ARBA" id="ARBA00022679"/>
    </source>
</evidence>
<evidence type="ECO:0000256" key="11">
    <source>
        <dbReference type="PIRNR" id="PIRNR000439"/>
    </source>
</evidence>
<reference evidence="17" key="3">
    <citation type="submission" date="2025-04" db="UniProtKB">
        <authorList>
            <consortium name="RefSeq"/>
        </authorList>
    </citation>
    <scope>IDENTIFICATION</scope>
    <source>
        <strain evidence="17">CBS 781.70</strain>
    </source>
</reference>
<evidence type="ECO:0000256" key="2">
    <source>
        <dbReference type="ARBA" id="ARBA00005189"/>
    </source>
</evidence>
<evidence type="ECO:0000256" key="10">
    <source>
        <dbReference type="ARBA" id="ARBA00023568"/>
    </source>
</evidence>
<evidence type="ECO:0000256" key="13">
    <source>
        <dbReference type="SAM" id="MobiDB-lite"/>
    </source>
</evidence>
<evidence type="ECO:0000313" key="16">
    <source>
        <dbReference type="Proteomes" id="UP000504638"/>
    </source>
</evidence>
<evidence type="ECO:0000256" key="5">
    <source>
        <dbReference type="ARBA" id="ARBA00022692"/>
    </source>
</evidence>
<feature type="transmembrane region" description="Helical" evidence="14">
    <location>
        <begin position="401"/>
        <end position="421"/>
    </location>
</feature>
<feature type="transmembrane region" description="Helical" evidence="14">
    <location>
        <begin position="203"/>
        <end position="224"/>
    </location>
</feature>
<feature type="compositionally biased region" description="Polar residues" evidence="13">
    <location>
        <begin position="1"/>
        <end position="22"/>
    </location>
</feature>
<dbReference type="PANTHER" id="PTHR10408:SF7">
    <property type="entry name" value="DIACYLGLYCEROL O-ACYLTRANSFERASE 1"/>
    <property type="match status" value="1"/>
</dbReference>
<feature type="transmembrane region" description="Helical" evidence="14">
    <location>
        <begin position="290"/>
        <end position="309"/>
    </location>
</feature>
<keyword evidence="9 11" id="KW-0012">Acyltransferase</keyword>